<dbReference type="SUPFAM" id="SSF57610">
    <property type="entry name" value="Thyroglobulin type-1 domain"/>
    <property type="match status" value="1"/>
</dbReference>
<organism evidence="9 10">
    <name type="scientific">Scyliorhinus torazame</name>
    <name type="common">Cloudy catshark</name>
    <name type="synonym">Catulus torazame</name>
    <dbReference type="NCBI Taxonomy" id="75743"/>
    <lineage>
        <taxon>Eukaryota</taxon>
        <taxon>Metazoa</taxon>
        <taxon>Chordata</taxon>
        <taxon>Craniata</taxon>
        <taxon>Vertebrata</taxon>
        <taxon>Chondrichthyes</taxon>
        <taxon>Elasmobranchii</taxon>
        <taxon>Galeomorphii</taxon>
        <taxon>Galeoidea</taxon>
        <taxon>Carcharhiniformes</taxon>
        <taxon>Scyliorhinidae</taxon>
        <taxon>Scyliorhinus</taxon>
    </lineage>
</organism>
<dbReference type="EMBL" id="BFAA01017611">
    <property type="protein sequence ID" value="GCB75323.1"/>
    <property type="molecule type" value="Genomic_DNA"/>
</dbReference>
<keyword evidence="7" id="KW-0472">Membrane</keyword>
<dbReference type="InterPro" id="IPR022339">
    <property type="entry name" value="MHC_II-assoc_invar_chain"/>
</dbReference>
<feature type="disulfide bond" evidence="5 6">
    <location>
        <begin position="281"/>
        <end position="288"/>
    </location>
</feature>
<dbReference type="InterPro" id="IPR011988">
    <property type="entry name" value="MHC_II-assoc_invariant_trimer"/>
</dbReference>
<dbReference type="Gene3D" id="1.10.870.10">
    <property type="entry name" value="MHC class II-associated invariant chain, trimerisation domain"/>
    <property type="match status" value="1"/>
</dbReference>
<keyword evidence="2" id="KW-0964">Secreted</keyword>
<dbReference type="InterPro" id="IPR036613">
    <property type="entry name" value="MHCII_invariant_trimer_sf"/>
</dbReference>
<evidence type="ECO:0000256" key="7">
    <source>
        <dbReference type="SAM" id="Phobius"/>
    </source>
</evidence>
<dbReference type="PANTHER" id="PTHR12352:SF3">
    <property type="entry name" value="NIDOGEN-2"/>
    <property type="match status" value="1"/>
</dbReference>
<comment type="caution">
    <text evidence="9">The sequence shown here is derived from an EMBL/GenBank/DDBJ whole genome shotgun (WGS) entry which is preliminary data.</text>
</comment>
<dbReference type="Pfam" id="PF09307">
    <property type="entry name" value="MHC2-interact"/>
    <property type="match status" value="1"/>
</dbReference>
<evidence type="ECO:0000313" key="9">
    <source>
        <dbReference type="EMBL" id="GCB75323.1"/>
    </source>
</evidence>
<evidence type="ECO:0000259" key="8">
    <source>
        <dbReference type="PROSITE" id="PS51162"/>
    </source>
</evidence>
<dbReference type="InterPro" id="IPR051950">
    <property type="entry name" value="Dev_reg/Prot_inhib"/>
</dbReference>
<evidence type="ECO:0000256" key="3">
    <source>
        <dbReference type="ARBA" id="ARBA00022737"/>
    </source>
</evidence>
<comment type="caution">
    <text evidence="6">Lacks conserved residue(s) required for the propagation of feature annotation.</text>
</comment>
<keyword evidence="7" id="KW-1133">Transmembrane helix</keyword>
<keyword evidence="3" id="KW-0677">Repeat</keyword>
<proteinExistence type="predicted"/>
<dbReference type="PROSITE" id="PS51162">
    <property type="entry name" value="THYROGLOBULIN_1_2"/>
    <property type="match status" value="1"/>
</dbReference>
<dbReference type="CDD" id="cd00191">
    <property type="entry name" value="TY"/>
    <property type="match status" value="1"/>
</dbReference>
<dbReference type="GO" id="GO:0042289">
    <property type="term" value="F:MHC class II protein binding"/>
    <property type="evidence" value="ECO:0007669"/>
    <property type="project" value="InterPro"/>
</dbReference>
<dbReference type="SMART" id="SM00211">
    <property type="entry name" value="TY"/>
    <property type="match status" value="1"/>
</dbReference>
<evidence type="ECO:0000256" key="6">
    <source>
        <dbReference type="PROSITE-ProRule" id="PRU00500"/>
    </source>
</evidence>
<accession>A0A401PQD6</accession>
<evidence type="ECO:0000313" key="10">
    <source>
        <dbReference type="Proteomes" id="UP000288216"/>
    </source>
</evidence>
<feature type="disulfide bond" evidence="5">
    <location>
        <begin position="290"/>
        <end position="309"/>
    </location>
</feature>
<dbReference type="Gene3D" id="4.10.800.10">
    <property type="entry name" value="Thyroglobulin type-1"/>
    <property type="match status" value="1"/>
</dbReference>
<feature type="domain" description="Thyroglobulin type-1" evidence="8">
    <location>
        <begin position="249"/>
        <end position="309"/>
    </location>
</feature>
<evidence type="ECO:0000256" key="4">
    <source>
        <dbReference type="ARBA" id="ARBA00023157"/>
    </source>
</evidence>
<dbReference type="GO" id="GO:0016020">
    <property type="term" value="C:membrane"/>
    <property type="evidence" value="ECO:0007669"/>
    <property type="project" value="InterPro"/>
</dbReference>
<dbReference type="InterPro" id="IPR036857">
    <property type="entry name" value="Thyroglobulin_1_sf"/>
</dbReference>
<dbReference type="STRING" id="75743.A0A401PQD6"/>
<dbReference type="PROSITE" id="PS00484">
    <property type="entry name" value="THYROGLOBULIN_1_1"/>
    <property type="match status" value="1"/>
</dbReference>
<feature type="transmembrane region" description="Helical" evidence="7">
    <location>
        <begin position="42"/>
        <end position="66"/>
    </location>
</feature>
<gene>
    <name evidence="9" type="ORF">scyTo_0020901</name>
</gene>
<dbReference type="SUPFAM" id="SSF48305">
    <property type="entry name" value="Class II MHC-associated invariant chain ectoplasmic trimerization domain"/>
    <property type="match status" value="1"/>
</dbReference>
<evidence type="ECO:0000256" key="2">
    <source>
        <dbReference type="ARBA" id="ARBA00022525"/>
    </source>
</evidence>
<dbReference type="InterPro" id="IPR043530">
    <property type="entry name" value="CD74_antigen"/>
</dbReference>
<evidence type="ECO:0000256" key="5">
    <source>
        <dbReference type="PIRSR" id="PIRSR001992-1"/>
    </source>
</evidence>
<dbReference type="OrthoDB" id="406800at2759"/>
<sequence length="314" mass="35251">MSANEQQSALLNNSQQDIASHANVEATTTVTGQSSNKCSRSLLWGGVTVLAAMLIAGQVVSVMFLLKQQDKITDLQKTTDRIENKYSASRNPVRPMMHLRPMMMDLPIAYIDPKMEHPKAPKLTPAKPMTLLEQVQEQLKKANTTRVIHEFNSTFSTNLNLLKESMTESDWQNFETWLQNWLLFQLIQEKKTAPTTPQHVPKPQPQPSGRRIYSSIAMSPMMVDLPVASDATKAKHPKVVPAAKVHKAATDCERHRKGASNIPGSFIPKCDKMGNYEVMQCWPSTGYCWCVHLNGTKIEGTSSRLQLRCKPHEE</sequence>
<dbReference type="PRINTS" id="PR01990">
    <property type="entry name" value="CD74ANTIGEN"/>
</dbReference>
<dbReference type="GO" id="GO:0070206">
    <property type="term" value="P:protein trimerization"/>
    <property type="evidence" value="ECO:0007669"/>
    <property type="project" value="InterPro"/>
</dbReference>
<dbReference type="GO" id="GO:0035718">
    <property type="term" value="F:macrophage migration inhibitory factor binding"/>
    <property type="evidence" value="ECO:0007669"/>
    <property type="project" value="InterPro"/>
</dbReference>
<dbReference type="AlphaFoldDB" id="A0A401PQD6"/>
<dbReference type="Pfam" id="PF00086">
    <property type="entry name" value="Thyroglobulin_1"/>
    <property type="match status" value="1"/>
</dbReference>
<dbReference type="OMA" id="HHNCSEP"/>
<comment type="subcellular location">
    <subcellularLocation>
        <location evidence="1">Secreted</location>
    </subcellularLocation>
</comment>
<reference evidence="9 10" key="1">
    <citation type="journal article" date="2018" name="Nat. Ecol. Evol.">
        <title>Shark genomes provide insights into elasmobranch evolution and the origin of vertebrates.</title>
        <authorList>
            <person name="Hara Y"/>
            <person name="Yamaguchi K"/>
            <person name="Onimaru K"/>
            <person name="Kadota M"/>
            <person name="Koyanagi M"/>
            <person name="Keeley SD"/>
            <person name="Tatsumi K"/>
            <person name="Tanaka K"/>
            <person name="Motone F"/>
            <person name="Kageyama Y"/>
            <person name="Nozu R"/>
            <person name="Adachi N"/>
            <person name="Nishimura O"/>
            <person name="Nakagawa R"/>
            <person name="Tanegashima C"/>
            <person name="Kiyatake I"/>
            <person name="Matsumoto R"/>
            <person name="Murakumo K"/>
            <person name="Nishida K"/>
            <person name="Terakita A"/>
            <person name="Kuratani S"/>
            <person name="Sato K"/>
            <person name="Hyodo S Kuraku.S."/>
        </authorList>
    </citation>
    <scope>NUCLEOTIDE SEQUENCE [LARGE SCALE GENOMIC DNA]</scope>
</reference>
<evidence type="ECO:0000256" key="1">
    <source>
        <dbReference type="ARBA" id="ARBA00004613"/>
    </source>
</evidence>
<feature type="disulfide bond" evidence="5">
    <location>
        <begin position="252"/>
        <end position="270"/>
    </location>
</feature>
<dbReference type="InterPro" id="IPR000716">
    <property type="entry name" value="Thyroglobulin_1"/>
</dbReference>
<protein>
    <recommendedName>
        <fullName evidence="8">Thyroglobulin type-1 domain-containing protein</fullName>
    </recommendedName>
</protein>
<dbReference type="PIRSF" id="PIRSF001992">
    <property type="entry name" value="CD74_antigen"/>
    <property type="match status" value="1"/>
</dbReference>
<keyword evidence="7" id="KW-0812">Transmembrane</keyword>
<dbReference type="InterPro" id="IPR015386">
    <property type="entry name" value="MHC_II-assoc_invar/CLIP_MHC-bd"/>
</dbReference>
<name>A0A401PQD6_SCYTO</name>
<keyword evidence="4 5" id="KW-1015">Disulfide bond</keyword>
<dbReference type="GO" id="GO:0006955">
    <property type="term" value="P:immune response"/>
    <property type="evidence" value="ECO:0007669"/>
    <property type="project" value="InterPro"/>
</dbReference>
<dbReference type="GO" id="GO:0005615">
    <property type="term" value="C:extracellular space"/>
    <property type="evidence" value="ECO:0007669"/>
    <property type="project" value="TreeGrafter"/>
</dbReference>
<dbReference type="GO" id="GO:0019882">
    <property type="term" value="P:antigen processing and presentation"/>
    <property type="evidence" value="ECO:0007669"/>
    <property type="project" value="InterPro"/>
</dbReference>
<dbReference type="GO" id="GO:0006886">
    <property type="term" value="P:intracellular protein transport"/>
    <property type="evidence" value="ECO:0007669"/>
    <property type="project" value="InterPro"/>
</dbReference>
<dbReference type="Pfam" id="PF08831">
    <property type="entry name" value="MHCassoc_trimer"/>
    <property type="match status" value="1"/>
</dbReference>
<keyword evidence="10" id="KW-1185">Reference proteome</keyword>
<dbReference type="PANTHER" id="PTHR12352">
    <property type="entry name" value="SECRETED MODULAR CALCIUM-BINDING PROTEIN"/>
    <property type="match status" value="1"/>
</dbReference>
<dbReference type="Proteomes" id="UP000288216">
    <property type="component" value="Unassembled WGS sequence"/>
</dbReference>